<name>A0A0E3BND7_9BURK</name>
<proteinExistence type="predicted"/>
<comment type="caution">
    <text evidence="1">The sequence shown here is derived from an EMBL/GenBank/DDBJ whole genome shotgun (WGS) entry which is preliminary data.</text>
</comment>
<sequence length="46" mass="5366">MQAGNLRKQAPAPLWQRVEVLHTIRQIVMDLLSVLEQHLQSNYLIN</sequence>
<keyword evidence="2" id="KW-1185">Reference proteome</keyword>
<evidence type="ECO:0000313" key="1">
    <source>
        <dbReference type="EMBL" id="KGH05238.1"/>
    </source>
</evidence>
<reference evidence="1 2" key="1">
    <citation type="submission" date="2013-09" db="EMBL/GenBank/DDBJ databases">
        <title>High correlation between genotypes and phenotypes of environmental bacteria Comamonas testosteroni strains.</title>
        <authorList>
            <person name="Liu L."/>
            <person name="Zhu W."/>
            <person name="Xia X."/>
            <person name="Xu B."/>
            <person name="Luo M."/>
            <person name="Wang G."/>
        </authorList>
    </citation>
    <scope>NUCLEOTIDE SEQUENCE [LARGE SCALE GENOMIC DNA]</scope>
    <source>
        <strain evidence="1 2">DF2</strain>
    </source>
</reference>
<gene>
    <name evidence="1" type="ORF">P608_23415</name>
</gene>
<organism evidence="1 2">
    <name type="scientific">Comamonas thiooxydans</name>
    <dbReference type="NCBI Taxonomy" id="363952"/>
    <lineage>
        <taxon>Bacteria</taxon>
        <taxon>Pseudomonadati</taxon>
        <taxon>Pseudomonadota</taxon>
        <taxon>Betaproteobacteria</taxon>
        <taxon>Burkholderiales</taxon>
        <taxon>Comamonadaceae</taxon>
        <taxon>Comamonas</taxon>
    </lineage>
</organism>
<dbReference type="AlphaFoldDB" id="A0A0E3BND7"/>
<dbReference type="Proteomes" id="UP000029549">
    <property type="component" value="Unassembled WGS sequence"/>
</dbReference>
<protein>
    <submittedName>
        <fullName evidence="1">Uncharacterized protein</fullName>
    </submittedName>
</protein>
<accession>A0A0E3BND7</accession>
<dbReference type="EMBL" id="AWTP01000150">
    <property type="protein sequence ID" value="KGH05238.1"/>
    <property type="molecule type" value="Genomic_DNA"/>
</dbReference>
<evidence type="ECO:0000313" key="2">
    <source>
        <dbReference type="Proteomes" id="UP000029549"/>
    </source>
</evidence>